<name>A0A183KNR3_9TREM</name>
<evidence type="ECO:0000313" key="3">
    <source>
        <dbReference type="WBParaSite" id="SCUD_0001669601-mRNA-1"/>
    </source>
</evidence>
<proteinExistence type="predicted"/>
<gene>
    <name evidence="1" type="ORF">SCUD_LOCUS16693</name>
</gene>
<evidence type="ECO:0000313" key="1">
    <source>
        <dbReference type="EMBL" id="VDP62022.1"/>
    </source>
</evidence>
<dbReference type="Proteomes" id="UP000279833">
    <property type="component" value="Unassembled WGS sequence"/>
</dbReference>
<dbReference type="WBParaSite" id="SCUD_0001669601-mRNA-1">
    <property type="protein sequence ID" value="SCUD_0001669601-mRNA-1"/>
    <property type="gene ID" value="SCUD_0001669601"/>
</dbReference>
<dbReference type="EMBL" id="UZAK01038951">
    <property type="protein sequence ID" value="VDP62022.1"/>
    <property type="molecule type" value="Genomic_DNA"/>
</dbReference>
<accession>A0A183KNR3</accession>
<keyword evidence="2" id="KW-1185">Reference proteome</keyword>
<protein>
    <submittedName>
        <fullName evidence="3">Ash family protein</fullName>
    </submittedName>
</protein>
<reference evidence="3" key="1">
    <citation type="submission" date="2016-06" db="UniProtKB">
        <authorList>
            <consortium name="WormBaseParasite"/>
        </authorList>
    </citation>
    <scope>IDENTIFICATION</scope>
</reference>
<organism evidence="3">
    <name type="scientific">Schistosoma curassoni</name>
    <dbReference type="NCBI Taxonomy" id="6186"/>
    <lineage>
        <taxon>Eukaryota</taxon>
        <taxon>Metazoa</taxon>
        <taxon>Spiralia</taxon>
        <taxon>Lophotrochozoa</taxon>
        <taxon>Platyhelminthes</taxon>
        <taxon>Trematoda</taxon>
        <taxon>Digenea</taxon>
        <taxon>Strigeidida</taxon>
        <taxon>Schistosomatoidea</taxon>
        <taxon>Schistosomatidae</taxon>
        <taxon>Schistosoma</taxon>
    </lineage>
</organism>
<dbReference type="AlphaFoldDB" id="A0A183KNR3"/>
<sequence length="42" mass="4430">MPPNMSTRVFSASIPKAAHPGGISPCTAGRNHWQVAKANGRK</sequence>
<evidence type="ECO:0000313" key="2">
    <source>
        <dbReference type="Proteomes" id="UP000279833"/>
    </source>
</evidence>
<reference evidence="1 2" key="2">
    <citation type="submission" date="2018-11" db="EMBL/GenBank/DDBJ databases">
        <authorList>
            <consortium name="Pathogen Informatics"/>
        </authorList>
    </citation>
    <scope>NUCLEOTIDE SEQUENCE [LARGE SCALE GENOMIC DNA]</scope>
    <source>
        <strain evidence="1">Dakar</strain>
        <strain evidence="2">Dakar, Senegal</strain>
    </source>
</reference>